<proteinExistence type="predicted"/>
<dbReference type="OrthoDB" id="5657095at2"/>
<reference evidence="4 6" key="1">
    <citation type="submission" date="2018-08" db="EMBL/GenBank/DDBJ databases">
        <title>Proposal of Muricauda 72 sp.nov. and Muricauda NH166 sp.nov., isolated from seawater.</title>
        <authorList>
            <person name="Cheng H."/>
            <person name="Wu Y.-H."/>
            <person name="Guo L.-L."/>
            <person name="Xu X.-W."/>
        </authorList>
    </citation>
    <scope>NUCLEOTIDE SEQUENCE [LARGE SCALE GENOMIC DNA]</scope>
    <source>
        <strain evidence="4 6">NH166</strain>
    </source>
</reference>
<evidence type="ECO:0000256" key="1">
    <source>
        <dbReference type="ARBA" id="ARBA00022737"/>
    </source>
</evidence>
<comment type="caution">
    <text evidence="4">The sequence shown here is derived from an EMBL/GenBank/DDBJ whole genome shotgun (WGS) entry which is preliminary data.</text>
</comment>
<dbReference type="AlphaFoldDB" id="A0A418NAR8"/>
<keyword evidence="1" id="KW-0677">Repeat</keyword>
<evidence type="ECO:0000313" key="5">
    <source>
        <dbReference type="EMBL" id="TXK05058.1"/>
    </source>
</evidence>
<evidence type="ECO:0000256" key="2">
    <source>
        <dbReference type="ARBA" id="ARBA00023043"/>
    </source>
</evidence>
<dbReference type="Gene3D" id="1.25.40.20">
    <property type="entry name" value="Ankyrin repeat-containing domain"/>
    <property type="match status" value="1"/>
</dbReference>
<dbReference type="InterPro" id="IPR036770">
    <property type="entry name" value="Ankyrin_rpt-contain_sf"/>
</dbReference>
<feature type="repeat" description="ANK" evidence="3">
    <location>
        <begin position="42"/>
        <end position="74"/>
    </location>
</feature>
<organism evidence="4 6">
    <name type="scientific">Flagellimonas aequoris</name>
    <dbReference type="NCBI Taxonomy" id="2306997"/>
    <lineage>
        <taxon>Bacteria</taxon>
        <taxon>Pseudomonadati</taxon>
        <taxon>Bacteroidota</taxon>
        <taxon>Flavobacteriia</taxon>
        <taxon>Flavobacteriales</taxon>
        <taxon>Flavobacteriaceae</taxon>
        <taxon>Flagellimonas</taxon>
    </lineage>
</organism>
<dbReference type="SMART" id="SM00248">
    <property type="entry name" value="ANK"/>
    <property type="match status" value="2"/>
</dbReference>
<accession>A0A418NAR8</accession>
<dbReference type="Proteomes" id="UP000321528">
    <property type="component" value="Unassembled WGS sequence"/>
</dbReference>
<reference evidence="5 7" key="2">
    <citation type="submission" date="2019-07" db="EMBL/GenBank/DDBJ databases">
        <title>Draft genome of two Muricauda strains isolated from deep sea.</title>
        <authorList>
            <person name="Sun C."/>
        </authorList>
    </citation>
    <scope>NUCLEOTIDE SEQUENCE [LARGE SCALE GENOMIC DNA]</scope>
    <source>
        <strain evidence="5 7">NH166</strain>
    </source>
</reference>
<dbReference type="InterPro" id="IPR002110">
    <property type="entry name" value="Ankyrin_rpt"/>
</dbReference>
<dbReference type="SUPFAM" id="SSF48403">
    <property type="entry name" value="Ankyrin repeat"/>
    <property type="match status" value="1"/>
</dbReference>
<dbReference type="EMBL" id="QXFJ01000011">
    <property type="protein sequence ID" value="RIV72558.1"/>
    <property type="molecule type" value="Genomic_DNA"/>
</dbReference>
<evidence type="ECO:0000313" key="6">
    <source>
        <dbReference type="Proteomes" id="UP000284189"/>
    </source>
</evidence>
<evidence type="ECO:0000313" key="4">
    <source>
        <dbReference type="EMBL" id="RIV72558.1"/>
    </source>
</evidence>
<protein>
    <submittedName>
        <fullName evidence="4">Ankyrin repeat domain-containing protein</fullName>
    </submittedName>
</protein>
<dbReference type="PROSITE" id="PS50088">
    <property type="entry name" value="ANK_REPEAT"/>
    <property type="match status" value="1"/>
</dbReference>
<name>A0A418NAR8_9FLAO</name>
<keyword evidence="7" id="KW-1185">Reference proteome</keyword>
<dbReference type="PROSITE" id="PS50297">
    <property type="entry name" value="ANK_REP_REGION"/>
    <property type="match status" value="1"/>
</dbReference>
<dbReference type="Pfam" id="PF12796">
    <property type="entry name" value="Ank_2"/>
    <property type="match status" value="1"/>
</dbReference>
<keyword evidence="2 3" id="KW-0040">ANK repeat</keyword>
<sequence>MLYSHLKMNHDIAFWKACERGDQQTIVRVLPQIKHVDIANEKGWTGLIMAVFNEHYQVAKFLVANGANVNATNLKGTTVFMYAKTPVLVSRDTKILDWLLNMGANINAKDKKASLTVLDYVKQQNALWLEKWLRQKGAKLASELE</sequence>
<dbReference type="PANTHER" id="PTHR24171">
    <property type="entry name" value="ANKYRIN REPEAT DOMAIN-CONTAINING PROTEIN 39-RELATED"/>
    <property type="match status" value="1"/>
</dbReference>
<gene>
    <name evidence="4" type="ORF">D2U88_04800</name>
    <name evidence="5" type="ORF">FQ019_04770</name>
</gene>
<evidence type="ECO:0000313" key="7">
    <source>
        <dbReference type="Proteomes" id="UP000321528"/>
    </source>
</evidence>
<dbReference type="Proteomes" id="UP000284189">
    <property type="component" value="Unassembled WGS sequence"/>
</dbReference>
<evidence type="ECO:0000256" key="3">
    <source>
        <dbReference type="PROSITE-ProRule" id="PRU00023"/>
    </source>
</evidence>
<dbReference type="EMBL" id="VNWL01000010">
    <property type="protein sequence ID" value="TXK05058.1"/>
    <property type="molecule type" value="Genomic_DNA"/>
</dbReference>